<organism evidence="5 6">
    <name type="scientific">Daphnia sinensis</name>
    <dbReference type="NCBI Taxonomy" id="1820382"/>
    <lineage>
        <taxon>Eukaryota</taxon>
        <taxon>Metazoa</taxon>
        <taxon>Ecdysozoa</taxon>
        <taxon>Arthropoda</taxon>
        <taxon>Crustacea</taxon>
        <taxon>Branchiopoda</taxon>
        <taxon>Diplostraca</taxon>
        <taxon>Cladocera</taxon>
        <taxon>Anomopoda</taxon>
        <taxon>Daphniidae</taxon>
        <taxon>Daphnia</taxon>
        <taxon>Daphnia similis group</taxon>
    </lineage>
</organism>
<dbReference type="InterPro" id="IPR001611">
    <property type="entry name" value="Leu-rich_rpt"/>
</dbReference>
<evidence type="ECO:0000256" key="1">
    <source>
        <dbReference type="ARBA" id="ARBA00022614"/>
    </source>
</evidence>
<dbReference type="Pfam" id="PF00560">
    <property type="entry name" value="LRR_1"/>
    <property type="match status" value="1"/>
</dbReference>
<keyword evidence="2" id="KW-0732">Signal</keyword>
<sequence>MTKTGLVAVIVRLWNIFQWSIIFASVAGIIATCPDSRLIAPCQCQTENNVVSMVCANLQSVQQLMKIFEPPFPVNQLWHLTVKHSHLDDLEANLLGDKSFAVILFQNVTGVSKIMPHAFAASVERLRVLTFDSSPSLGVLSVQGIADLENLVDFEVTASVDQLIDFPSLPNLQYLHLYGNRFSTPPSLPHLPKLHSLWLNSGKLVALKPLDLAFLPSLRKIVLFGNQLRQLDEGDLHFQSPRVDLIDLSDNDLSGGIHPSAIEGISFNTIIDLKKTNLTQLEEATFRPILSVLARGAGHVQLHGTMLQCDCHSFGWLLQEPKLMAKISQTSKCSDGVNIHFKTSRLQCPSNETIADATSKATTQRIDSKISVS</sequence>
<gene>
    <name evidence="5" type="ORF">GHT06_011828</name>
</gene>
<dbReference type="GO" id="GO:0016020">
    <property type="term" value="C:membrane"/>
    <property type="evidence" value="ECO:0007669"/>
    <property type="project" value="TreeGrafter"/>
</dbReference>
<keyword evidence="3" id="KW-0677">Repeat</keyword>
<dbReference type="PANTHER" id="PTHR24364">
    <property type="entry name" value="LP06937P"/>
    <property type="match status" value="1"/>
</dbReference>
<dbReference type="InterPro" id="IPR052286">
    <property type="entry name" value="Wnt_signaling_inhibitor"/>
</dbReference>
<dbReference type="Gene3D" id="3.80.10.10">
    <property type="entry name" value="Ribonuclease Inhibitor"/>
    <property type="match status" value="2"/>
</dbReference>
<evidence type="ECO:0000256" key="4">
    <source>
        <dbReference type="SAM" id="Phobius"/>
    </source>
</evidence>
<feature type="transmembrane region" description="Helical" evidence="4">
    <location>
        <begin position="12"/>
        <end position="31"/>
    </location>
</feature>
<dbReference type="SUPFAM" id="SSF52058">
    <property type="entry name" value="L domain-like"/>
    <property type="match status" value="1"/>
</dbReference>
<keyword evidence="4" id="KW-0472">Membrane</keyword>
<keyword evidence="4" id="KW-0812">Transmembrane</keyword>
<protein>
    <recommendedName>
        <fullName evidence="7">Membrane glycoprotein lig-1</fullName>
    </recommendedName>
</protein>
<evidence type="ECO:0000313" key="6">
    <source>
        <dbReference type="Proteomes" id="UP000820818"/>
    </source>
</evidence>
<keyword evidence="4" id="KW-1133">Transmembrane helix</keyword>
<comment type="caution">
    <text evidence="5">The sequence shown here is derived from an EMBL/GenBank/DDBJ whole genome shotgun (WGS) entry which is preliminary data.</text>
</comment>
<name>A0AAD5KWE8_9CRUS</name>
<keyword evidence="1" id="KW-0433">Leucine-rich repeat</keyword>
<proteinExistence type="predicted"/>
<evidence type="ECO:0000256" key="3">
    <source>
        <dbReference type="ARBA" id="ARBA00022737"/>
    </source>
</evidence>
<evidence type="ECO:0008006" key="7">
    <source>
        <dbReference type="Google" id="ProtNLM"/>
    </source>
</evidence>
<dbReference type="PROSITE" id="PS51450">
    <property type="entry name" value="LRR"/>
    <property type="match status" value="1"/>
</dbReference>
<dbReference type="EMBL" id="WJBH02000003">
    <property type="protein sequence ID" value="KAI9560874.1"/>
    <property type="molecule type" value="Genomic_DNA"/>
</dbReference>
<reference evidence="5 6" key="1">
    <citation type="submission" date="2022-05" db="EMBL/GenBank/DDBJ databases">
        <title>A multi-omics perspective on studying reproductive biology in Daphnia sinensis.</title>
        <authorList>
            <person name="Jia J."/>
        </authorList>
    </citation>
    <scope>NUCLEOTIDE SEQUENCE [LARGE SCALE GENOMIC DNA]</scope>
    <source>
        <strain evidence="5 6">WSL</strain>
    </source>
</reference>
<accession>A0AAD5KWE8</accession>
<evidence type="ECO:0000256" key="2">
    <source>
        <dbReference type="ARBA" id="ARBA00022729"/>
    </source>
</evidence>
<evidence type="ECO:0000313" key="5">
    <source>
        <dbReference type="EMBL" id="KAI9560874.1"/>
    </source>
</evidence>
<dbReference type="AlphaFoldDB" id="A0AAD5KWE8"/>
<dbReference type="InterPro" id="IPR032675">
    <property type="entry name" value="LRR_dom_sf"/>
</dbReference>
<dbReference type="PANTHER" id="PTHR24364:SF18">
    <property type="entry name" value="LP06937P"/>
    <property type="match status" value="1"/>
</dbReference>
<dbReference type="Proteomes" id="UP000820818">
    <property type="component" value="Linkage Group LG3"/>
</dbReference>
<keyword evidence="6" id="KW-1185">Reference proteome</keyword>